<keyword evidence="5" id="KW-0378">Hydrolase</keyword>
<dbReference type="GO" id="GO:0016787">
    <property type="term" value="F:hydrolase activity"/>
    <property type="evidence" value="ECO:0007669"/>
    <property type="project" value="UniProtKB-KW"/>
</dbReference>
<dbReference type="PANTHER" id="PTHR43465">
    <property type="entry name" value="DUF1680 DOMAIN PROTEIN (AFU_ORTHOLOGUE AFUA_1G08910)"/>
    <property type="match status" value="1"/>
</dbReference>
<feature type="region of interest" description="Disordered" evidence="1">
    <location>
        <begin position="1"/>
        <end position="22"/>
    </location>
</feature>
<dbReference type="RefSeq" id="WP_131897501.1">
    <property type="nucleotide sequence ID" value="NZ_SMKZ01000029.1"/>
</dbReference>
<protein>
    <submittedName>
        <fullName evidence="5">Glycoside hydrolase family 127 protein</fullName>
    </submittedName>
</protein>
<dbReference type="PANTHER" id="PTHR43465:SF2">
    <property type="entry name" value="DUF1680 DOMAIN PROTEIN (AFU_ORTHOLOGUE AFUA_1G08910)"/>
    <property type="match status" value="1"/>
</dbReference>
<dbReference type="AlphaFoldDB" id="A0A4R5D3U6"/>
<dbReference type="InterPro" id="IPR049046">
    <property type="entry name" value="Beta-AFase-like_GH127_middle"/>
</dbReference>
<evidence type="ECO:0000259" key="4">
    <source>
        <dbReference type="Pfam" id="PF20737"/>
    </source>
</evidence>
<dbReference type="InParanoid" id="A0A4R5D3U6"/>
<evidence type="ECO:0000256" key="1">
    <source>
        <dbReference type="SAM" id="MobiDB-lite"/>
    </source>
</evidence>
<proteinExistence type="predicted"/>
<comment type="caution">
    <text evidence="5">The sequence shown here is derived from an EMBL/GenBank/DDBJ whole genome shotgun (WGS) entry which is preliminary data.</text>
</comment>
<dbReference type="InterPro" id="IPR049049">
    <property type="entry name" value="Beta-AFase-like_GH127_C"/>
</dbReference>
<keyword evidence="6" id="KW-1185">Reference proteome</keyword>
<reference evidence="5 6" key="1">
    <citation type="submission" date="2019-03" db="EMBL/GenBank/DDBJ databases">
        <title>Draft genome sequences of novel Actinobacteria.</title>
        <authorList>
            <person name="Sahin N."/>
            <person name="Ay H."/>
            <person name="Saygin H."/>
        </authorList>
    </citation>
    <scope>NUCLEOTIDE SEQUENCE [LARGE SCALE GENOMIC DNA]</scope>
    <source>
        <strain evidence="5 6">5K138</strain>
    </source>
</reference>
<dbReference type="InterPro" id="IPR008928">
    <property type="entry name" value="6-hairpin_glycosidase_sf"/>
</dbReference>
<feature type="domain" description="Non-reducing end beta-L-arabinofuranosidase-like GH127 catalytic" evidence="2">
    <location>
        <begin position="29"/>
        <end position="423"/>
    </location>
</feature>
<dbReference type="Pfam" id="PF07944">
    <property type="entry name" value="Beta-AFase-like_GH127_cat"/>
    <property type="match status" value="1"/>
</dbReference>
<dbReference type="Proteomes" id="UP000294739">
    <property type="component" value="Unassembled WGS sequence"/>
</dbReference>
<accession>A0A4R5D3U6</accession>
<sequence>MSRHPVKDHAGGRPVVPRSGPLRPLGLGEVRITGGFWARRQRTNAEATLPHIAYWLERSGWIANFDPDRLNGAGDGSGHAGREFADSEIYKFMEAAAWEVARSGDPALDARLTALADRVAAAQDDDGYLNTAFGHPGRPPRYSDLEWGHELYCYGHLLQAAVARARTHGGDRLFEVARRVADHVCRTFGPAGIAGLCGHPVIETGLAEFARVTDEQRYLDQAALFVERRGHARLADIEYGRAYYQDDVPVRSATVLRGHAVRALYLASGAVDVATETGDTDLLRAVATQWQTTVARRTYLTGGMGAHHQDESFGDDFVLPPDRAYSETCAGVGSVMLSWRLLLASGDPKYADLIERALYNVIAASPALDGRSFFYANTLHQRRPVPGPDAGTPSRRAAAGSRAPWYEVACCPPNVARTLASLAAYVATADDEGVQLHQYITGGVATQLPDGRRVAFEVGSDYPYDGTVVIHVVGHEQRPWTLSLRIPAWADGARVIFRGEQRAVVPGVAAITESFRPGEEIRLTLPVAARLTAADPRIDAVRGCVAVEHGPLVLCAESADLPDGVELDAIRVDIDPGASDITPGAIETDAVAVVRAHRTAPADRPWPYPQPVGTNTHASEADSAVELPLIPYHAWANRGPSSMRVWLPT</sequence>
<dbReference type="InterPro" id="IPR012878">
    <property type="entry name" value="Beta-AFase-like_GH127_cat"/>
</dbReference>
<feature type="domain" description="Non-reducing end beta-L-arabinofuranosidase-like GH127 C-terminal" evidence="4">
    <location>
        <begin position="530"/>
        <end position="648"/>
    </location>
</feature>
<evidence type="ECO:0000259" key="3">
    <source>
        <dbReference type="Pfam" id="PF20736"/>
    </source>
</evidence>
<evidence type="ECO:0000313" key="5">
    <source>
        <dbReference type="EMBL" id="TDE07916.1"/>
    </source>
</evidence>
<dbReference type="SUPFAM" id="SSF48208">
    <property type="entry name" value="Six-hairpin glycosidases"/>
    <property type="match status" value="1"/>
</dbReference>
<name>A0A4R5D3U6_9ACTN</name>
<organism evidence="5 6">
    <name type="scientific">Jiangella asiatica</name>
    <dbReference type="NCBI Taxonomy" id="2530372"/>
    <lineage>
        <taxon>Bacteria</taxon>
        <taxon>Bacillati</taxon>
        <taxon>Actinomycetota</taxon>
        <taxon>Actinomycetes</taxon>
        <taxon>Jiangellales</taxon>
        <taxon>Jiangellaceae</taxon>
        <taxon>Jiangella</taxon>
    </lineage>
</organism>
<dbReference type="OrthoDB" id="9757939at2"/>
<dbReference type="Pfam" id="PF20736">
    <property type="entry name" value="Glyco_hydro127M"/>
    <property type="match status" value="1"/>
</dbReference>
<dbReference type="EMBL" id="SMKZ01000029">
    <property type="protein sequence ID" value="TDE07916.1"/>
    <property type="molecule type" value="Genomic_DNA"/>
</dbReference>
<dbReference type="GO" id="GO:0005975">
    <property type="term" value="P:carbohydrate metabolic process"/>
    <property type="evidence" value="ECO:0007669"/>
    <property type="project" value="InterPro"/>
</dbReference>
<gene>
    <name evidence="5" type="ORF">E1269_19305</name>
</gene>
<feature type="compositionally biased region" description="Basic and acidic residues" evidence="1">
    <location>
        <begin position="1"/>
        <end position="11"/>
    </location>
</feature>
<dbReference type="InterPro" id="IPR049174">
    <property type="entry name" value="Beta-AFase-like"/>
</dbReference>
<evidence type="ECO:0000259" key="2">
    <source>
        <dbReference type="Pfam" id="PF07944"/>
    </source>
</evidence>
<dbReference type="Pfam" id="PF20737">
    <property type="entry name" value="Glyco_hydro127C"/>
    <property type="match status" value="1"/>
</dbReference>
<evidence type="ECO:0000313" key="6">
    <source>
        <dbReference type="Proteomes" id="UP000294739"/>
    </source>
</evidence>
<feature type="domain" description="Non-reducing end beta-L-arabinofuranosidase-like GH127 middle" evidence="3">
    <location>
        <begin position="434"/>
        <end position="526"/>
    </location>
</feature>